<sequence>MQIVKLHATTSTNDELRARFRESETQHLTAIYSLSQSQGRGNRGSTWSSENGKNLTFSVLVTKNLSGLTPFKLNQIVSVAMIEWLKSDLNVQAKIKWPNDILSVQMKLAGILIENTYQKGQWIHSIVGIGLNVNQEDFENLPRAISLKNLTGKNFKLEELLLQFLFHLDYALKNRTQTIEKYLKFLFKYRQEMNFSINNQDVVATVHGVTENGELLLQKDGQITAYDLKQVQWNY</sequence>
<name>A0A081DCA4_NONUL</name>
<dbReference type="InterPro" id="IPR045864">
    <property type="entry name" value="aa-tRNA-synth_II/BPL/LPL"/>
</dbReference>
<proteinExistence type="predicted"/>
<dbReference type="AlphaFoldDB" id="A0A081DCA4"/>
<feature type="domain" description="BPL/LPL catalytic" evidence="2">
    <location>
        <begin position="1"/>
        <end position="176"/>
    </location>
</feature>
<evidence type="ECO:0000256" key="1">
    <source>
        <dbReference type="ARBA" id="ARBA00022598"/>
    </source>
</evidence>
<dbReference type="EMBL" id="BBLG01000004">
    <property type="protein sequence ID" value="GAK76550.1"/>
    <property type="molecule type" value="Genomic_DNA"/>
</dbReference>
<dbReference type="CDD" id="cd16442">
    <property type="entry name" value="BPL"/>
    <property type="match status" value="1"/>
</dbReference>
<reference evidence="3 4" key="1">
    <citation type="journal article" date="2014" name="Genome Announc.">
        <title>Draft Genome Sequences of Marine Flavobacterium Nonlabens Strains NR17, NR24, NR27, NR32, NR33, and Ara13.</title>
        <authorList>
            <person name="Nakanishi M."/>
            <person name="Meirelles P."/>
            <person name="Suzuki R."/>
            <person name="Takatani N."/>
            <person name="Mino S."/>
            <person name="Suda W."/>
            <person name="Oshima K."/>
            <person name="Hattori M."/>
            <person name="Ohkuma M."/>
            <person name="Hosokawa M."/>
            <person name="Miyashita K."/>
            <person name="Thompson F.L."/>
            <person name="Niwa A."/>
            <person name="Sawabe T."/>
            <person name="Sawabe T."/>
        </authorList>
    </citation>
    <scope>NUCLEOTIDE SEQUENCE [LARGE SCALE GENOMIC DNA]</scope>
    <source>
        <strain evidence="4">JCM19296</strain>
    </source>
</reference>
<gene>
    <name evidence="3" type="ORF">JCM19296_2147</name>
</gene>
<dbReference type="Proteomes" id="UP000028980">
    <property type="component" value="Unassembled WGS sequence"/>
</dbReference>
<evidence type="ECO:0000259" key="2">
    <source>
        <dbReference type="PROSITE" id="PS51733"/>
    </source>
</evidence>
<dbReference type="NCBIfam" id="TIGR00121">
    <property type="entry name" value="birA_ligase"/>
    <property type="match status" value="1"/>
</dbReference>
<evidence type="ECO:0000313" key="4">
    <source>
        <dbReference type="Proteomes" id="UP000028980"/>
    </source>
</evidence>
<dbReference type="GO" id="GO:0004077">
    <property type="term" value="F:biotin--[biotin carboxyl-carrier protein] ligase activity"/>
    <property type="evidence" value="ECO:0007669"/>
    <property type="project" value="UniProtKB-EC"/>
</dbReference>
<dbReference type="PANTHER" id="PTHR12835">
    <property type="entry name" value="BIOTIN PROTEIN LIGASE"/>
    <property type="match status" value="1"/>
</dbReference>
<dbReference type="InterPro" id="IPR004143">
    <property type="entry name" value="BPL_LPL_catalytic"/>
</dbReference>
<dbReference type="Gene3D" id="3.30.930.10">
    <property type="entry name" value="Bira Bifunctional Protein, Domain 2"/>
    <property type="match status" value="1"/>
</dbReference>
<dbReference type="PANTHER" id="PTHR12835:SF5">
    <property type="entry name" value="BIOTIN--PROTEIN LIGASE"/>
    <property type="match status" value="1"/>
</dbReference>
<dbReference type="SUPFAM" id="SSF55681">
    <property type="entry name" value="Class II aaRS and biotin synthetases"/>
    <property type="match status" value="1"/>
</dbReference>
<organism evidence="3 4">
    <name type="scientific">Nonlabens ulvanivorans</name>
    <name type="common">Persicivirga ulvanivorans</name>
    <dbReference type="NCBI Taxonomy" id="906888"/>
    <lineage>
        <taxon>Bacteria</taxon>
        <taxon>Pseudomonadati</taxon>
        <taxon>Bacteroidota</taxon>
        <taxon>Flavobacteriia</taxon>
        <taxon>Flavobacteriales</taxon>
        <taxon>Flavobacteriaceae</taxon>
        <taxon>Nonlabens</taxon>
    </lineage>
</organism>
<keyword evidence="1 3" id="KW-0436">Ligase</keyword>
<dbReference type="Pfam" id="PF03099">
    <property type="entry name" value="BPL_LplA_LipB"/>
    <property type="match status" value="1"/>
</dbReference>
<evidence type="ECO:0000313" key="3">
    <source>
        <dbReference type="EMBL" id="GAK76550.1"/>
    </source>
</evidence>
<accession>A0A081DCA4</accession>
<dbReference type="GO" id="GO:0005737">
    <property type="term" value="C:cytoplasm"/>
    <property type="evidence" value="ECO:0007669"/>
    <property type="project" value="TreeGrafter"/>
</dbReference>
<comment type="caution">
    <text evidence="3">The sequence shown here is derived from an EMBL/GenBank/DDBJ whole genome shotgun (WGS) entry which is preliminary data.</text>
</comment>
<protein>
    <submittedName>
        <fullName evidence="3">Biotin-protein ligase</fullName>
        <ecNumber evidence="3">6.3.4.15</ecNumber>
    </submittedName>
</protein>
<dbReference type="PROSITE" id="PS51733">
    <property type="entry name" value="BPL_LPL_CATALYTIC"/>
    <property type="match status" value="1"/>
</dbReference>
<dbReference type="InterPro" id="IPR004408">
    <property type="entry name" value="Biotin_CoA_COase_ligase"/>
</dbReference>
<dbReference type="EC" id="6.3.4.15" evidence="3"/>